<dbReference type="AlphaFoldDB" id="A0A6A4C1P9"/>
<gene>
    <name evidence="2" type="ORF">PF001_g23323</name>
</gene>
<name>A0A6A4C1P9_9STRA</name>
<sequence>MLAAGDGGGTLLLPPLLAGLGWHIQNETMHTISRQPMQGCAYGTTNLVPVVPMLAAGGGGGTAAATAAASWAGLAHTTDSDRRRGRSSARRRPSTRSSEAES</sequence>
<reference evidence="2 3" key="1">
    <citation type="submission" date="2018-08" db="EMBL/GenBank/DDBJ databases">
        <title>Genomic investigation of the strawberry pathogen Phytophthora fragariae indicates pathogenicity is determined by transcriptional variation in three key races.</title>
        <authorList>
            <person name="Adams T.M."/>
            <person name="Armitage A.D."/>
            <person name="Sobczyk M.K."/>
            <person name="Bates H.J."/>
            <person name="Dunwell J.M."/>
            <person name="Nellist C.F."/>
            <person name="Harrison R.J."/>
        </authorList>
    </citation>
    <scope>NUCLEOTIDE SEQUENCE [LARGE SCALE GENOMIC DNA]</scope>
    <source>
        <strain evidence="2 3">A4</strain>
    </source>
</reference>
<dbReference type="EMBL" id="QXGE01002377">
    <property type="protein sequence ID" value="KAE9282413.1"/>
    <property type="molecule type" value="Genomic_DNA"/>
</dbReference>
<evidence type="ECO:0000313" key="2">
    <source>
        <dbReference type="EMBL" id="KAE9282413.1"/>
    </source>
</evidence>
<proteinExistence type="predicted"/>
<protein>
    <submittedName>
        <fullName evidence="2">Uncharacterized protein</fullName>
    </submittedName>
</protein>
<organism evidence="2 3">
    <name type="scientific">Phytophthora fragariae</name>
    <dbReference type="NCBI Taxonomy" id="53985"/>
    <lineage>
        <taxon>Eukaryota</taxon>
        <taxon>Sar</taxon>
        <taxon>Stramenopiles</taxon>
        <taxon>Oomycota</taxon>
        <taxon>Peronosporomycetes</taxon>
        <taxon>Peronosporales</taxon>
        <taxon>Peronosporaceae</taxon>
        <taxon>Phytophthora</taxon>
    </lineage>
</organism>
<evidence type="ECO:0000256" key="1">
    <source>
        <dbReference type="SAM" id="MobiDB-lite"/>
    </source>
</evidence>
<accession>A0A6A4C1P9</accession>
<evidence type="ECO:0000313" key="3">
    <source>
        <dbReference type="Proteomes" id="UP000437068"/>
    </source>
</evidence>
<feature type="region of interest" description="Disordered" evidence="1">
    <location>
        <begin position="74"/>
        <end position="102"/>
    </location>
</feature>
<dbReference type="Proteomes" id="UP000437068">
    <property type="component" value="Unassembled WGS sequence"/>
</dbReference>
<comment type="caution">
    <text evidence="2">The sequence shown here is derived from an EMBL/GenBank/DDBJ whole genome shotgun (WGS) entry which is preliminary data.</text>
</comment>
<feature type="compositionally biased region" description="Basic residues" evidence="1">
    <location>
        <begin position="83"/>
        <end position="94"/>
    </location>
</feature>